<organism evidence="1 2">
    <name type="scientific">Acinetobacter bereziniae</name>
    <name type="common">Acinetobacter genomosp. 10</name>
    <dbReference type="NCBI Taxonomy" id="106648"/>
    <lineage>
        <taxon>Bacteria</taxon>
        <taxon>Pseudomonadati</taxon>
        <taxon>Pseudomonadota</taxon>
        <taxon>Gammaproteobacteria</taxon>
        <taxon>Moraxellales</taxon>
        <taxon>Moraxellaceae</taxon>
        <taxon>Acinetobacter</taxon>
    </lineage>
</organism>
<sequence>MQIISNPSVLTPNWGNAETGNIVGATTVSLGQNGLWSFFQSSPTASEGTLYNSTGLHNYTSITLSGAGGGISGASFADFQRTGYAAILSQTTSSASNQTLWTTTDGLNYNSQQMIGSGTSVWHGGVVGYDKTGDGYLDFAFGDSYGDSTTFITNTNGVLSLLGTGVQGKPPGMSGNNFSELSSVDLTNDGAVDVVMHTTAAGNYALSLLTNNQASTTAFTQTNISGVFKQQHLMELLMIPLLLLQ</sequence>
<protein>
    <submittedName>
        <fullName evidence="1">Uncharacterized protein</fullName>
    </submittedName>
</protein>
<dbReference type="AlphaFoldDB" id="A0A833UN91"/>
<evidence type="ECO:0000313" key="1">
    <source>
        <dbReference type="EMBL" id="KAF1018349.1"/>
    </source>
</evidence>
<proteinExistence type="predicted"/>
<dbReference type="EMBL" id="WNDP01000179">
    <property type="protein sequence ID" value="KAF1018349.1"/>
    <property type="molecule type" value="Genomic_DNA"/>
</dbReference>
<gene>
    <name evidence="1" type="ORF">GAK29_04276</name>
</gene>
<dbReference type="InterPro" id="IPR028994">
    <property type="entry name" value="Integrin_alpha_N"/>
</dbReference>
<accession>A0A833UN91</accession>
<dbReference type="SUPFAM" id="SSF69318">
    <property type="entry name" value="Integrin alpha N-terminal domain"/>
    <property type="match status" value="1"/>
</dbReference>
<evidence type="ECO:0000313" key="2">
    <source>
        <dbReference type="Proteomes" id="UP000490535"/>
    </source>
</evidence>
<reference evidence="2" key="1">
    <citation type="journal article" date="2020" name="MBio">
        <title>Horizontal gene transfer to a defensive symbiont with a reduced genome amongst a multipartite beetle microbiome.</title>
        <authorList>
            <person name="Waterworth S.C."/>
            <person name="Florez L.V."/>
            <person name="Rees E.R."/>
            <person name="Hertweck C."/>
            <person name="Kaltenpoth M."/>
            <person name="Kwan J.C."/>
        </authorList>
    </citation>
    <scope>NUCLEOTIDE SEQUENCE [LARGE SCALE GENOMIC DNA]</scope>
</reference>
<name>A0A833UN91_ACIBZ</name>
<dbReference type="Proteomes" id="UP000490535">
    <property type="component" value="Unassembled WGS sequence"/>
</dbReference>
<comment type="caution">
    <text evidence="1">The sequence shown here is derived from an EMBL/GenBank/DDBJ whole genome shotgun (WGS) entry which is preliminary data.</text>
</comment>